<keyword evidence="2" id="KW-1185">Reference proteome</keyword>
<reference evidence="1 2" key="1">
    <citation type="submission" date="2021-04" db="EMBL/GenBank/DDBJ databases">
        <authorList>
            <person name="Rakotoarivonina H."/>
        </authorList>
    </citation>
    <scope>NUCLEOTIDE SEQUENCE [LARGE SCALE GENOMIC DNA]</scope>
    <source>
        <strain evidence="1 2">XE</strain>
    </source>
</reference>
<protein>
    <recommendedName>
        <fullName evidence="3">4Fe-4S ferredoxin-type domain-containing protein</fullName>
    </recommendedName>
</protein>
<dbReference type="Proteomes" id="UP000681526">
    <property type="component" value="Unassembled WGS sequence"/>
</dbReference>
<name>A0ABM8V3J8_THEXY</name>
<evidence type="ECO:0008006" key="3">
    <source>
        <dbReference type="Google" id="ProtNLM"/>
    </source>
</evidence>
<evidence type="ECO:0000313" key="1">
    <source>
        <dbReference type="EMBL" id="CAG5085494.1"/>
    </source>
</evidence>
<evidence type="ECO:0000313" key="2">
    <source>
        <dbReference type="Proteomes" id="UP000681526"/>
    </source>
</evidence>
<sequence>MSKAKAGKKRANQRSDRPVVRMSIVLSDTCEACPTPCPRGIRYRLRMREPGAVGKGVPCILTRTVQ</sequence>
<accession>A0ABM8V3J8</accession>
<comment type="caution">
    <text evidence="1">The sequence shown here is derived from an EMBL/GenBank/DDBJ whole genome shotgun (WGS) entry which is preliminary data.</text>
</comment>
<dbReference type="RefSeq" id="WP_015255103.1">
    <property type="nucleotide sequence ID" value="NZ_CAJRAY010000041.1"/>
</dbReference>
<dbReference type="EMBL" id="CAJRAY010000041">
    <property type="protein sequence ID" value="CAG5085494.1"/>
    <property type="molecule type" value="Genomic_DNA"/>
</dbReference>
<organism evidence="1 2">
    <name type="scientific">Thermobacillus xylanilyticus</name>
    <dbReference type="NCBI Taxonomy" id="76633"/>
    <lineage>
        <taxon>Bacteria</taxon>
        <taxon>Bacillati</taxon>
        <taxon>Bacillota</taxon>
        <taxon>Bacilli</taxon>
        <taxon>Bacillales</taxon>
        <taxon>Paenibacillaceae</taxon>
        <taxon>Thermobacillus</taxon>
    </lineage>
</organism>
<gene>
    <name evidence="1" type="primary">txxe 1164</name>
    <name evidence="1" type="ORF">TXXE_08795</name>
</gene>
<proteinExistence type="predicted"/>